<reference evidence="2" key="1">
    <citation type="journal article" date="2014" name="Int. J. Syst. Evol. Microbiol.">
        <title>Complete genome sequence of Corynebacterium casei LMG S-19264T (=DSM 44701T), isolated from a smear-ripened cheese.</title>
        <authorList>
            <consortium name="US DOE Joint Genome Institute (JGI-PGF)"/>
            <person name="Walter F."/>
            <person name="Albersmeier A."/>
            <person name="Kalinowski J."/>
            <person name="Ruckert C."/>
        </authorList>
    </citation>
    <scope>NUCLEOTIDE SEQUENCE</scope>
    <source>
        <strain evidence="2">CGMCC 1.15519</strain>
    </source>
</reference>
<proteinExistence type="predicted"/>
<name>A0A916ZYM2_9SPHN</name>
<dbReference type="Pfam" id="PF12728">
    <property type="entry name" value="HTH_17"/>
    <property type="match status" value="1"/>
</dbReference>
<organism evidence="2 3">
    <name type="scientific">Sandarakinorhabdus glacialis</name>
    <dbReference type="NCBI Taxonomy" id="1614636"/>
    <lineage>
        <taxon>Bacteria</taxon>
        <taxon>Pseudomonadati</taxon>
        <taxon>Pseudomonadota</taxon>
        <taxon>Alphaproteobacteria</taxon>
        <taxon>Sphingomonadales</taxon>
        <taxon>Sphingosinicellaceae</taxon>
        <taxon>Sandarakinorhabdus</taxon>
    </lineage>
</organism>
<dbReference type="Proteomes" id="UP000635071">
    <property type="component" value="Unassembled WGS sequence"/>
</dbReference>
<accession>A0A916ZYM2</accession>
<evidence type="ECO:0000313" key="3">
    <source>
        <dbReference type="Proteomes" id="UP000635071"/>
    </source>
</evidence>
<evidence type="ECO:0000259" key="1">
    <source>
        <dbReference type="Pfam" id="PF12728"/>
    </source>
</evidence>
<feature type="domain" description="Helix-turn-helix" evidence="1">
    <location>
        <begin position="13"/>
        <end position="56"/>
    </location>
</feature>
<gene>
    <name evidence="2" type="ORF">GCM10011529_27440</name>
</gene>
<dbReference type="RefSeq" id="WP_188763704.1">
    <property type="nucleotide sequence ID" value="NZ_BMJM01000012.1"/>
</dbReference>
<protein>
    <recommendedName>
        <fullName evidence="1">Helix-turn-helix domain-containing protein</fullName>
    </recommendedName>
</protein>
<evidence type="ECO:0000313" key="2">
    <source>
        <dbReference type="EMBL" id="GGE19412.1"/>
    </source>
</evidence>
<dbReference type="InterPro" id="IPR041657">
    <property type="entry name" value="HTH_17"/>
</dbReference>
<dbReference type="SUPFAM" id="SSF46955">
    <property type="entry name" value="Putative DNA-binding domain"/>
    <property type="match status" value="1"/>
</dbReference>
<dbReference type="InterPro" id="IPR009061">
    <property type="entry name" value="DNA-bd_dom_put_sf"/>
</dbReference>
<keyword evidence="3" id="KW-1185">Reference proteome</keyword>
<dbReference type="AlphaFoldDB" id="A0A916ZYM2"/>
<comment type="caution">
    <text evidence="2">The sequence shown here is derived from an EMBL/GenBank/DDBJ whole genome shotgun (WGS) entry which is preliminary data.</text>
</comment>
<dbReference type="EMBL" id="BMJM01000012">
    <property type="protein sequence ID" value="GGE19412.1"/>
    <property type="molecule type" value="Genomic_DNA"/>
</dbReference>
<sequence length="67" mass="7063">MTLIDTLFNEKTTATMLSVAPGTLRRWRWAGVGPTYIKVGHAVRYKAAAVDAFIASGTVVPGVAGLS</sequence>
<reference evidence="2" key="2">
    <citation type="submission" date="2020-09" db="EMBL/GenBank/DDBJ databases">
        <authorList>
            <person name="Sun Q."/>
            <person name="Zhou Y."/>
        </authorList>
    </citation>
    <scope>NUCLEOTIDE SEQUENCE</scope>
    <source>
        <strain evidence="2">CGMCC 1.15519</strain>
    </source>
</reference>